<keyword evidence="13" id="KW-1185">Reference proteome</keyword>
<dbReference type="SUPFAM" id="SSF52540">
    <property type="entry name" value="P-loop containing nucleoside triphosphate hydrolases"/>
    <property type="match status" value="1"/>
</dbReference>
<sequence>MLIGADTKTEAADGSIPIENILAVAVFGVDVQSRMPPDESVHLIQNDFQLIQKFCTHYGGQTLFQNADYLLISFTTAAQSVTSALAIQQEMVTRDQSQWPNHRYHYRITIHLGSVSYEGEIPKGTGVEIATRLQAETKPGEICISEDIYDQVRDYLKLKISRSTLLEFTDLNARFNAYHLTAGIDPQLSQFLEPGVTLVNRYVIQQILGSGGFSRTYCAKDTQRPGQPECVVKHFIPPVKEPAIIAKSQALFHNEAAVLEKLGKHPQLPQLLAYFEAAGQFFIVEEYIPGHTLSREFLERHQLPQSEVEFLLWDLLHILAFIHQHQVIHRDIKPSNIIRRATDGRLVLIDFGAVKQFETLSTLGSTIAIGTTGYAPPEQMSGQPHVSSDLYAVGIVCIQALTGLPPTEMTRTGSGYDFCWPEPVKSQVSPKFRGLLTRMVSLNLGMRYARAEAVLAELNTTTTGDLLPAVPPVRMVGSPEPEVATAHALTHIGFEAPEGQVPIDSPFYVERPPIEADCYQAVLKRGALIRIKAPRQMGKTSLLSRILHYAQGQNYRAVTLYFQQADYGIFQELNGFLQWFCASVAEALDLEANLEPYWQGVLGSKDKCDKYFRKYLLAQVGSPLVLGLDEVDLVFQYPQVATDFFALLRAWHEKSKNDPVWQNLRLIIVHSKEVYVPLNINQSPFNVGLPVELPELTPAQVRDLTQRHRLAWSEAEFGQFMGLIGGHPYLVRQALYEMGRQKLDLAEFLGSATNEDGIYSDHLRRHLTNLQGDPELASTFAQVMRAPKPLRVETNLAFRLRSMGLVKFVGNEITPLCHLYRQYFSDRLRG</sequence>
<keyword evidence="6 12" id="KW-0418">Kinase</keyword>
<name>A0A1J0ADB0_9CYAN</name>
<evidence type="ECO:0000256" key="3">
    <source>
        <dbReference type="ARBA" id="ARBA00022527"/>
    </source>
</evidence>
<dbReference type="SUPFAM" id="SSF56112">
    <property type="entry name" value="Protein kinase-like (PK-like)"/>
    <property type="match status" value="1"/>
</dbReference>
<dbReference type="Proteomes" id="UP000180235">
    <property type="component" value="Chromosome"/>
</dbReference>
<evidence type="ECO:0000256" key="7">
    <source>
        <dbReference type="ARBA" id="ARBA00022840"/>
    </source>
</evidence>
<dbReference type="KEGG" id="glt:GlitD10_1581"/>
<dbReference type="Gene3D" id="3.30.70.1230">
    <property type="entry name" value="Nucleotide cyclase"/>
    <property type="match status" value="1"/>
</dbReference>
<keyword evidence="3" id="KW-0723">Serine/threonine-protein kinase</keyword>
<dbReference type="PROSITE" id="PS50011">
    <property type="entry name" value="PROTEIN_KINASE_DOM"/>
    <property type="match status" value="1"/>
</dbReference>
<organism evidence="12 13">
    <name type="scientific">Gloeomargarita lithophora Alchichica-D10</name>
    <dbReference type="NCBI Taxonomy" id="1188229"/>
    <lineage>
        <taxon>Bacteria</taxon>
        <taxon>Bacillati</taxon>
        <taxon>Cyanobacteriota</taxon>
        <taxon>Cyanophyceae</taxon>
        <taxon>Gloeomargaritales</taxon>
        <taxon>Gloeomargaritaceae</taxon>
        <taxon>Gloeomargarita</taxon>
    </lineage>
</organism>
<dbReference type="PANTHER" id="PTHR24363">
    <property type="entry name" value="SERINE/THREONINE PROTEIN KINASE"/>
    <property type="match status" value="1"/>
</dbReference>
<dbReference type="InterPro" id="IPR017441">
    <property type="entry name" value="Protein_kinase_ATP_BS"/>
</dbReference>
<dbReference type="EC" id="2.7.11.1" evidence="2"/>
<dbReference type="PANTHER" id="PTHR24363:SF0">
    <property type="entry name" value="SERINE_THREONINE KINASE LIKE DOMAIN CONTAINING 1"/>
    <property type="match status" value="1"/>
</dbReference>
<comment type="catalytic activity">
    <reaction evidence="8">
        <text>L-threonyl-[protein] + ATP = O-phospho-L-threonyl-[protein] + ADP + H(+)</text>
        <dbReference type="Rhea" id="RHEA:46608"/>
        <dbReference type="Rhea" id="RHEA-COMP:11060"/>
        <dbReference type="Rhea" id="RHEA-COMP:11605"/>
        <dbReference type="ChEBI" id="CHEBI:15378"/>
        <dbReference type="ChEBI" id="CHEBI:30013"/>
        <dbReference type="ChEBI" id="CHEBI:30616"/>
        <dbReference type="ChEBI" id="CHEBI:61977"/>
        <dbReference type="ChEBI" id="CHEBI:456216"/>
        <dbReference type="EC" id="2.7.11.1"/>
    </reaction>
</comment>
<dbReference type="SUPFAM" id="SSF55073">
    <property type="entry name" value="Nucleotide cyclase"/>
    <property type="match status" value="1"/>
</dbReference>
<dbReference type="SMART" id="SM00220">
    <property type="entry name" value="S_TKc"/>
    <property type="match status" value="1"/>
</dbReference>
<dbReference type="CDD" id="cd14014">
    <property type="entry name" value="STKc_PknB_like"/>
    <property type="match status" value="1"/>
</dbReference>
<protein>
    <recommendedName>
        <fullName evidence="2">non-specific serine/threonine protein kinase</fullName>
        <ecNumber evidence="2">2.7.11.1</ecNumber>
    </recommendedName>
</protein>
<dbReference type="GO" id="GO:0005524">
    <property type="term" value="F:ATP binding"/>
    <property type="evidence" value="ECO:0007669"/>
    <property type="project" value="UniProtKB-UniRule"/>
</dbReference>
<dbReference type="InterPro" id="IPR011009">
    <property type="entry name" value="Kinase-like_dom_sf"/>
</dbReference>
<keyword evidence="4" id="KW-0808">Transferase</keyword>
<evidence type="ECO:0000256" key="2">
    <source>
        <dbReference type="ARBA" id="ARBA00012513"/>
    </source>
</evidence>
<dbReference type="InterPro" id="IPR027417">
    <property type="entry name" value="P-loop_NTPase"/>
</dbReference>
<evidence type="ECO:0000256" key="6">
    <source>
        <dbReference type="ARBA" id="ARBA00022777"/>
    </source>
</evidence>
<comment type="subcellular location">
    <subcellularLocation>
        <location evidence="1">Membrane</location>
        <topology evidence="1">Single-pass membrane protein</topology>
    </subcellularLocation>
</comment>
<dbReference type="RefSeq" id="WP_216634517.1">
    <property type="nucleotide sequence ID" value="NZ_CP017675.1"/>
</dbReference>
<keyword evidence="7 10" id="KW-0067">ATP-binding</keyword>
<dbReference type="GO" id="GO:0016020">
    <property type="term" value="C:membrane"/>
    <property type="evidence" value="ECO:0007669"/>
    <property type="project" value="UniProtKB-SubCell"/>
</dbReference>
<proteinExistence type="predicted"/>
<evidence type="ECO:0000256" key="8">
    <source>
        <dbReference type="ARBA" id="ARBA00047899"/>
    </source>
</evidence>
<evidence type="ECO:0000313" key="13">
    <source>
        <dbReference type="Proteomes" id="UP000180235"/>
    </source>
</evidence>
<feature type="binding site" evidence="10">
    <location>
        <position position="233"/>
    </location>
    <ligand>
        <name>ATP</name>
        <dbReference type="ChEBI" id="CHEBI:30616"/>
    </ligand>
</feature>
<accession>A0A1J0ADB0</accession>
<dbReference type="EMBL" id="CP017675">
    <property type="protein sequence ID" value="APB33905.1"/>
    <property type="molecule type" value="Genomic_DNA"/>
</dbReference>
<reference evidence="12 13" key="1">
    <citation type="submission" date="2016-10" db="EMBL/GenBank/DDBJ databases">
        <title>Description of Gloeomargarita lithophora gen. nov., sp. nov., a thylakoid-bearing basal-branching cyanobacterium with intracellular carbonates, and proposal for Gloeomargaritales ord. nov.</title>
        <authorList>
            <person name="Moreira D."/>
            <person name="Tavera R."/>
            <person name="Benzerara K."/>
            <person name="Skouri-Panet F."/>
            <person name="Couradeau E."/>
            <person name="Gerard E."/>
            <person name="Loussert C."/>
            <person name="Novelo E."/>
            <person name="Zivanovic Y."/>
            <person name="Lopez-Garcia P."/>
        </authorList>
    </citation>
    <scope>NUCLEOTIDE SEQUENCE [LARGE SCALE GENOMIC DNA]</scope>
    <source>
        <strain evidence="12 13">D10</strain>
    </source>
</reference>
<dbReference type="GO" id="GO:0004674">
    <property type="term" value="F:protein serine/threonine kinase activity"/>
    <property type="evidence" value="ECO:0007669"/>
    <property type="project" value="UniProtKB-KW"/>
</dbReference>
<evidence type="ECO:0000256" key="10">
    <source>
        <dbReference type="PROSITE-ProRule" id="PRU10141"/>
    </source>
</evidence>
<dbReference type="Pfam" id="PF00069">
    <property type="entry name" value="Pkinase"/>
    <property type="match status" value="1"/>
</dbReference>
<dbReference type="STRING" id="1188229.GlitD10_1581"/>
<dbReference type="AlphaFoldDB" id="A0A1J0ADB0"/>
<evidence type="ECO:0000256" key="4">
    <source>
        <dbReference type="ARBA" id="ARBA00022679"/>
    </source>
</evidence>
<evidence type="ECO:0000256" key="5">
    <source>
        <dbReference type="ARBA" id="ARBA00022741"/>
    </source>
</evidence>
<dbReference type="PROSITE" id="PS00107">
    <property type="entry name" value="PROTEIN_KINASE_ATP"/>
    <property type="match status" value="1"/>
</dbReference>
<dbReference type="Gene3D" id="3.40.50.300">
    <property type="entry name" value="P-loop containing nucleotide triphosphate hydrolases"/>
    <property type="match status" value="1"/>
</dbReference>
<evidence type="ECO:0000313" key="12">
    <source>
        <dbReference type="EMBL" id="APB33905.1"/>
    </source>
</evidence>
<keyword evidence="5 10" id="KW-0547">Nucleotide-binding</keyword>
<dbReference type="InterPro" id="IPR000719">
    <property type="entry name" value="Prot_kinase_dom"/>
</dbReference>
<evidence type="ECO:0000256" key="9">
    <source>
        <dbReference type="ARBA" id="ARBA00048679"/>
    </source>
</evidence>
<dbReference type="InterPro" id="IPR029787">
    <property type="entry name" value="Nucleotide_cyclase"/>
</dbReference>
<evidence type="ECO:0000256" key="1">
    <source>
        <dbReference type="ARBA" id="ARBA00004167"/>
    </source>
</evidence>
<comment type="catalytic activity">
    <reaction evidence="9">
        <text>L-seryl-[protein] + ATP = O-phospho-L-seryl-[protein] + ADP + H(+)</text>
        <dbReference type="Rhea" id="RHEA:17989"/>
        <dbReference type="Rhea" id="RHEA-COMP:9863"/>
        <dbReference type="Rhea" id="RHEA-COMP:11604"/>
        <dbReference type="ChEBI" id="CHEBI:15378"/>
        <dbReference type="ChEBI" id="CHEBI:29999"/>
        <dbReference type="ChEBI" id="CHEBI:30616"/>
        <dbReference type="ChEBI" id="CHEBI:83421"/>
        <dbReference type="ChEBI" id="CHEBI:456216"/>
        <dbReference type="EC" id="2.7.11.1"/>
    </reaction>
</comment>
<dbReference type="Pfam" id="PF14516">
    <property type="entry name" value="AAA_35"/>
    <property type="match status" value="1"/>
</dbReference>
<gene>
    <name evidence="12" type="ORF">GlitD10_1581</name>
</gene>
<evidence type="ECO:0000259" key="11">
    <source>
        <dbReference type="PROSITE" id="PS50011"/>
    </source>
</evidence>
<dbReference type="Gene3D" id="1.10.510.10">
    <property type="entry name" value="Transferase(Phosphotransferase) domain 1"/>
    <property type="match status" value="1"/>
</dbReference>
<feature type="domain" description="Protein kinase" evidence="11">
    <location>
        <begin position="202"/>
        <end position="462"/>
    </location>
</feature>